<reference evidence="2 3" key="1">
    <citation type="submission" date="2018-08" db="EMBL/GenBank/DDBJ databases">
        <title>A genome reference for cultivated species of the human gut microbiota.</title>
        <authorList>
            <person name="Zou Y."/>
            <person name="Xue W."/>
            <person name="Luo G."/>
        </authorList>
    </citation>
    <scope>NUCLEOTIDE SEQUENCE [LARGE SCALE GENOMIC DNA]</scope>
    <source>
        <strain evidence="2 3">AF39-6AC</strain>
    </source>
</reference>
<accession>A0A415HFR7</accession>
<dbReference type="AlphaFoldDB" id="A0A415HFR7"/>
<protein>
    <submittedName>
        <fullName evidence="2">Uncharacterized protein</fullName>
    </submittedName>
</protein>
<evidence type="ECO:0000313" key="2">
    <source>
        <dbReference type="EMBL" id="RHK91418.1"/>
    </source>
</evidence>
<evidence type="ECO:0000313" key="3">
    <source>
        <dbReference type="Proteomes" id="UP000284417"/>
    </source>
</evidence>
<name>A0A415HFR7_9BACE</name>
<comment type="caution">
    <text evidence="2">The sequence shown here is derived from an EMBL/GenBank/DDBJ whole genome shotgun (WGS) entry which is preliminary data.</text>
</comment>
<feature type="transmembrane region" description="Helical" evidence="1">
    <location>
        <begin position="355"/>
        <end position="374"/>
    </location>
</feature>
<dbReference type="Proteomes" id="UP000284417">
    <property type="component" value="Unassembled WGS sequence"/>
</dbReference>
<proteinExistence type="predicted"/>
<evidence type="ECO:0000256" key="1">
    <source>
        <dbReference type="SAM" id="Phobius"/>
    </source>
</evidence>
<dbReference type="RefSeq" id="WP_118220106.1">
    <property type="nucleotide sequence ID" value="NZ_JABFIB010000003.1"/>
</dbReference>
<organism evidence="2 3">
    <name type="scientific">Bacteroides xylanisolvens</name>
    <dbReference type="NCBI Taxonomy" id="371601"/>
    <lineage>
        <taxon>Bacteria</taxon>
        <taxon>Pseudomonadati</taxon>
        <taxon>Bacteroidota</taxon>
        <taxon>Bacteroidia</taxon>
        <taxon>Bacteroidales</taxon>
        <taxon>Bacteroidaceae</taxon>
        <taxon>Bacteroides</taxon>
    </lineage>
</organism>
<gene>
    <name evidence="2" type="ORF">DW042_20310</name>
</gene>
<sequence>MLGLYIAECNVEAKIRYLSKQHEWIGDLPDLNIYLKEIYGGKSLKACYPVFVNQNGCYIGVIRMLSSVNSIEYIIAWLFIPQGMYISACVLRNKLQELQFIINKNEIDEQECISIENIDKEERLVIVPRSWQFSEKMAYRRVELTDYSWSEMFQWLYQDWLFNYKLVFLVEMDCHLSFSSSLMNDISGEKLIEYHDVHLTQFLNSVCLQIGNSKIRGEETPCVICVKDLNIPVQLNMNGNDVSTSYTLNEISAPDFPQKLHCERTETNEYLGESSANDMQINNDGDDSAINLHSKRSYILCLPYEVKGKRYFGHLQTNEGAFNARDYKIAGYKIDKIQENQIFFSSSGYKMKKRFYIILLLLSIGIGWATSYMFRNDLLENEINKNGLDTSGSLAFIEEDLPNLSESSGDVARQIIDACNYLNSNEIWNRDSMNARPYIVGLWDDLNRRNSKNIIDIWTPRLVEVGVHRWPEILEACRKITVKNYDNIFMLGENLDMDVYIELAYCDKHSAGKVRSISKNERIPTLH</sequence>
<keyword evidence="1" id="KW-0472">Membrane</keyword>
<dbReference type="EMBL" id="QROC01000034">
    <property type="protein sequence ID" value="RHK91418.1"/>
    <property type="molecule type" value="Genomic_DNA"/>
</dbReference>
<keyword evidence="1" id="KW-1133">Transmembrane helix</keyword>
<keyword evidence="1" id="KW-0812">Transmembrane</keyword>